<keyword evidence="3" id="KW-0694">RNA-binding</keyword>
<evidence type="ECO:0000313" key="10">
    <source>
        <dbReference type="Proteomes" id="UP000178615"/>
    </source>
</evidence>
<feature type="non-terminal residue" evidence="9">
    <location>
        <position position="1"/>
    </location>
</feature>
<comment type="similarity">
    <text evidence="1">Belongs to the universal ribosomal protein uL3 family.</text>
</comment>
<keyword evidence="5" id="KW-0687">Ribonucleoprotein</keyword>
<feature type="non-terminal residue" evidence="9">
    <location>
        <position position="67"/>
    </location>
</feature>
<keyword evidence="2" id="KW-0699">rRNA-binding</keyword>
<gene>
    <name evidence="9" type="ORF">A2V49_00005</name>
</gene>
<dbReference type="GO" id="GO:0006412">
    <property type="term" value="P:translation"/>
    <property type="evidence" value="ECO:0007669"/>
    <property type="project" value="InterPro"/>
</dbReference>
<evidence type="ECO:0000256" key="1">
    <source>
        <dbReference type="ARBA" id="ARBA00006540"/>
    </source>
</evidence>
<dbReference type="InterPro" id="IPR000597">
    <property type="entry name" value="Ribosomal_uL3"/>
</dbReference>
<dbReference type="FunFam" id="2.40.30.10:FF:000004">
    <property type="entry name" value="50S ribosomal protein L3"/>
    <property type="match status" value="1"/>
</dbReference>
<dbReference type="PANTHER" id="PTHR11229">
    <property type="entry name" value="50S RIBOSOMAL PROTEIN L3"/>
    <property type="match status" value="1"/>
</dbReference>
<evidence type="ECO:0000256" key="6">
    <source>
        <dbReference type="ARBA" id="ARBA00035243"/>
    </source>
</evidence>
<organism evidence="9 10">
    <name type="scientific">candidate division WWE3 bacterium RBG_19FT_COMBO_34_6</name>
    <dbReference type="NCBI Taxonomy" id="1802612"/>
    <lineage>
        <taxon>Bacteria</taxon>
        <taxon>Katanobacteria</taxon>
    </lineage>
</organism>
<proteinExistence type="inferred from homology"/>
<dbReference type="Proteomes" id="UP000178615">
    <property type="component" value="Unassembled WGS sequence"/>
</dbReference>
<dbReference type="GO" id="GO:0003735">
    <property type="term" value="F:structural constituent of ribosome"/>
    <property type="evidence" value="ECO:0007669"/>
    <property type="project" value="InterPro"/>
</dbReference>
<dbReference type="GO" id="GO:0005840">
    <property type="term" value="C:ribosome"/>
    <property type="evidence" value="ECO:0007669"/>
    <property type="project" value="UniProtKB-KW"/>
</dbReference>
<evidence type="ECO:0000256" key="7">
    <source>
        <dbReference type="ARBA" id="ARBA00035457"/>
    </source>
</evidence>
<evidence type="ECO:0000256" key="5">
    <source>
        <dbReference type="ARBA" id="ARBA00023274"/>
    </source>
</evidence>
<keyword evidence="4 9" id="KW-0689">Ribosomal protein</keyword>
<protein>
    <recommendedName>
        <fullName evidence="6">Large ribosomal subunit protein uL3</fullName>
    </recommendedName>
    <alternativeName>
        <fullName evidence="7">50S ribosomal protein L3</fullName>
    </alternativeName>
</protein>
<feature type="region of interest" description="Disordered" evidence="8">
    <location>
        <begin position="1"/>
        <end position="42"/>
    </location>
</feature>
<feature type="compositionally biased region" description="Basic residues" evidence="8">
    <location>
        <begin position="30"/>
        <end position="42"/>
    </location>
</feature>
<dbReference type="AlphaFoldDB" id="A0A1F4UJR5"/>
<dbReference type="Gene3D" id="2.40.30.10">
    <property type="entry name" value="Translation factors"/>
    <property type="match status" value="1"/>
</dbReference>
<evidence type="ECO:0000313" key="9">
    <source>
        <dbReference type="EMBL" id="OGC45159.1"/>
    </source>
</evidence>
<accession>A0A1F4UJR5</accession>
<reference evidence="9 10" key="1">
    <citation type="journal article" date="2016" name="Nat. Commun.">
        <title>Thousands of microbial genomes shed light on interconnected biogeochemical processes in an aquifer system.</title>
        <authorList>
            <person name="Anantharaman K."/>
            <person name="Brown C.T."/>
            <person name="Hug L.A."/>
            <person name="Sharon I."/>
            <person name="Castelle C.J."/>
            <person name="Probst A.J."/>
            <person name="Thomas B.C."/>
            <person name="Singh A."/>
            <person name="Wilkins M.J."/>
            <person name="Karaoz U."/>
            <person name="Brodie E.L."/>
            <person name="Williams K.H."/>
            <person name="Hubbard S.S."/>
            <person name="Banfield J.F."/>
        </authorList>
    </citation>
    <scope>NUCLEOTIDE SEQUENCE [LARGE SCALE GENOMIC DNA]</scope>
</reference>
<dbReference type="PANTHER" id="PTHR11229:SF16">
    <property type="entry name" value="LARGE RIBOSOMAL SUBUNIT PROTEIN UL3C"/>
    <property type="match status" value="1"/>
</dbReference>
<name>A0A1F4UJR5_UNCKA</name>
<comment type="caution">
    <text evidence="9">The sequence shown here is derived from an EMBL/GenBank/DDBJ whole genome shotgun (WGS) entry which is preliminary data.</text>
</comment>
<dbReference type="GO" id="GO:0019843">
    <property type="term" value="F:rRNA binding"/>
    <property type="evidence" value="ECO:0007669"/>
    <property type="project" value="UniProtKB-KW"/>
</dbReference>
<dbReference type="SUPFAM" id="SSF50447">
    <property type="entry name" value="Translation proteins"/>
    <property type="match status" value="1"/>
</dbReference>
<dbReference type="InterPro" id="IPR009000">
    <property type="entry name" value="Transl_B-barrel_sf"/>
</dbReference>
<evidence type="ECO:0000256" key="8">
    <source>
        <dbReference type="SAM" id="MobiDB-lite"/>
    </source>
</evidence>
<dbReference type="Pfam" id="PF00297">
    <property type="entry name" value="Ribosomal_L3"/>
    <property type="match status" value="1"/>
</dbReference>
<dbReference type="EMBL" id="MEUV01000046">
    <property type="protein sequence ID" value="OGC45159.1"/>
    <property type="molecule type" value="Genomic_DNA"/>
</dbReference>
<dbReference type="GO" id="GO:1990904">
    <property type="term" value="C:ribonucleoprotein complex"/>
    <property type="evidence" value="ECO:0007669"/>
    <property type="project" value="UniProtKB-KW"/>
</dbReference>
<evidence type="ECO:0000256" key="4">
    <source>
        <dbReference type="ARBA" id="ARBA00022980"/>
    </source>
</evidence>
<sequence>GFLGARATHGQSDKQRSAGAIGGQTPGRVFKGKKMAGRHGNKRVTVKGIKIVEVDKQKNNLFISGPV</sequence>
<evidence type="ECO:0000256" key="3">
    <source>
        <dbReference type="ARBA" id="ARBA00022884"/>
    </source>
</evidence>
<evidence type="ECO:0000256" key="2">
    <source>
        <dbReference type="ARBA" id="ARBA00022730"/>
    </source>
</evidence>
<dbReference type="InterPro" id="IPR019927">
    <property type="entry name" value="Ribosomal_uL3_bac/org-type"/>
</dbReference>